<evidence type="ECO:0000256" key="2">
    <source>
        <dbReference type="ARBA" id="ARBA00012737"/>
    </source>
</evidence>
<keyword evidence="6" id="KW-1185">Reference proteome</keyword>
<dbReference type="InterPro" id="IPR014729">
    <property type="entry name" value="Rossmann-like_a/b/a_fold"/>
</dbReference>
<dbReference type="Pfam" id="PF00733">
    <property type="entry name" value="Asn_synthase"/>
    <property type="match status" value="1"/>
</dbReference>
<sequence length="550" mass="61237">MYLTVRVERGPASEQGASVMVDAPFQYRSEGSNPGVLYYTRLPANMSADDVVDHIVRRDWRFVVNAEQNFIAVFVTGRGEGQSWTLVRDRYGSQRVLMTTTKHGLLVTTNPWLVRDQSTRWNPEVVRQAIISRMLTEAALEEGVSVLPLWHGLTFDQTVGLVEIATGAEELTVRESRCRLSDGEAISQIKASILESYQQLDTEQPVAILLSGGVDSFVLTALAKQSIPRLIAYTPTWADEPNPELQRAVRFARQLDIEHRVITVAAEDFETCFFEMIEANGVPVRNYSSLTIHALFKAISERQIIYGEYADTLFGSFAIKSGMIDQTYSAMLRWIPGILLPRRIREIAPSIERVTTNKLVDISGMDEGFVERCLAHLGVGMAKKPNTESAASFSRISGIECNLRNDCCQHMVEIETSALLLGKTVVTPFYNGRMMALSNRLSTRQMFGASGVSVRRNFRQRTDGDVKPLLKALACEFIEPDAIYLKKLGFSIPFRKWVSHVDAVSGIQRYPGAKGAEQIWSSINLAYLANRVAAAADSDQQMFDSVPGCG</sequence>
<organism evidence="5 6">
    <name type="scientific">Marinobacter salinisoli</name>
    <dbReference type="NCBI Taxonomy" id="2769486"/>
    <lineage>
        <taxon>Bacteria</taxon>
        <taxon>Pseudomonadati</taxon>
        <taxon>Pseudomonadota</taxon>
        <taxon>Gammaproteobacteria</taxon>
        <taxon>Pseudomonadales</taxon>
        <taxon>Marinobacteraceae</taxon>
        <taxon>Marinobacter</taxon>
    </lineage>
</organism>
<dbReference type="InterPro" id="IPR051786">
    <property type="entry name" value="ASN_synthetase/amidase"/>
</dbReference>
<comment type="pathway">
    <text evidence="1">Amino-acid biosynthesis; L-asparagine biosynthesis; L-asparagine from L-aspartate (L-Gln route): step 1/1.</text>
</comment>
<dbReference type="EC" id="6.3.5.4" evidence="2"/>
<dbReference type="RefSeq" id="WP_206642529.1">
    <property type="nucleotide sequence ID" value="NZ_CP071247.1"/>
</dbReference>
<dbReference type="PANTHER" id="PTHR43284:SF1">
    <property type="entry name" value="ASPARAGINE SYNTHETASE"/>
    <property type="match status" value="1"/>
</dbReference>
<name>A0ABX7MMN5_9GAMM</name>
<evidence type="ECO:0000256" key="1">
    <source>
        <dbReference type="ARBA" id="ARBA00005187"/>
    </source>
</evidence>
<feature type="domain" description="Asparagine synthetase" evidence="4">
    <location>
        <begin position="199"/>
        <end position="498"/>
    </location>
</feature>
<dbReference type="SUPFAM" id="SSF52402">
    <property type="entry name" value="Adenine nucleotide alpha hydrolases-like"/>
    <property type="match status" value="1"/>
</dbReference>
<protein>
    <recommendedName>
        <fullName evidence="2">asparagine synthase (glutamine-hydrolyzing)</fullName>
        <ecNumber evidence="2">6.3.5.4</ecNumber>
    </recommendedName>
</protein>
<evidence type="ECO:0000313" key="6">
    <source>
        <dbReference type="Proteomes" id="UP000663555"/>
    </source>
</evidence>
<dbReference type="EMBL" id="CP071247">
    <property type="protein sequence ID" value="QSP93304.1"/>
    <property type="molecule type" value="Genomic_DNA"/>
</dbReference>
<reference evidence="5 6" key="1">
    <citation type="submission" date="2021-03" db="EMBL/GenBank/DDBJ databases">
        <title>Genome sequencing of Marinobacter sp. LPB0319.</title>
        <authorList>
            <person name="Kim J."/>
        </authorList>
    </citation>
    <scope>NUCLEOTIDE SEQUENCE [LARGE SCALE GENOMIC DNA]</scope>
    <source>
        <strain evidence="5 6">LPB0319</strain>
    </source>
</reference>
<dbReference type="Gene3D" id="3.40.50.620">
    <property type="entry name" value="HUPs"/>
    <property type="match status" value="1"/>
</dbReference>
<dbReference type="InterPro" id="IPR001962">
    <property type="entry name" value="Asn_synthase"/>
</dbReference>
<evidence type="ECO:0000256" key="3">
    <source>
        <dbReference type="ARBA" id="ARBA00048741"/>
    </source>
</evidence>
<gene>
    <name evidence="5" type="ORF">LPB19_08630</name>
</gene>
<evidence type="ECO:0000313" key="5">
    <source>
        <dbReference type="EMBL" id="QSP93304.1"/>
    </source>
</evidence>
<proteinExistence type="predicted"/>
<dbReference type="PANTHER" id="PTHR43284">
    <property type="entry name" value="ASPARAGINE SYNTHETASE (GLUTAMINE-HYDROLYZING)"/>
    <property type="match status" value="1"/>
</dbReference>
<comment type="catalytic activity">
    <reaction evidence="3">
        <text>L-aspartate + L-glutamine + ATP + H2O = L-asparagine + L-glutamate + AMP + diphosphate + H(+)</text>
        <dbReference type="Rhea" id="RHEA:12228"/>
        <dbReference type="ChEBI" id="CHEBI:15377"/>
        <dbReference type="ChEBI" id="CHEBI:15378"/>
        <dbReference type="ChEBI" id="CHEBI:29985"/>
        <dbReference type="ChEBI" id="CHEBI:29991"/>
        <dbReference type="ChEBI" id="CHEBI:30616"/>
        <dbReference type="ChEBI" id="CHEBI:33019"/>
        <dbReference type="ChEBI" id="CHEBI:58048"/>
        <dbReference type="ChEBI" id="CHEBI:58359"/>
        <dbReference type="ChEBI" id="CHEBI:456215"/>
        <dbReference type="EC" id="6.3.5.4"/>
    </reaction>
</comment>
<dbReference type="CDD" id="cd01991">
    <property type="entry name" value="Asn_synthase_B_C"/>
    <property type="match status" value="1"/>
</dbReference>
<evidence type="ECO:0000259" key="4">
    <source>
        <dbReference type="Pfam" id="PF00733"/>
    </source>
</evidence>
<accession>A0ABX7MMN5</accession>
<dbReference type="Proteomes" id="UP000663555">
    <property type="component" value="Chromosome"/>
</dbReference>